<name>A0A448TSK5_9PAST</name>
<evidence type="ECO:0000256" key="10">
    <source>
        <dbReference type="RuleBase" id="RU367149"/>
    </source>
</evidence>
<protein>
    <recommendedName>
        <fullName evidence="10">Aromatic amino acid permease</fullName>
    </recommendedName>
</protein>
<keyword evidence="7 10" id="KW-0029">Amino-acid transport</keyword>
<dbReference type="InterPro" id="IPR018227">
    <property type="entry name" value="Amino_acid_transport_2"/>
</dbReference>
<feature type="transmembrane region" description="Helical" evidence="10">
    <location>
        <begin position="32"/>
        <end position="54"/>
    </location>
</feature>
<comment type="subcellular location">
    <subcellularLocation>
        <location evidence="1 10">Cell inner membrane</location>
        <topology evidence="1 10">Multi-pass membrane protein</topology>
    </subcellularLocation>
</comment>
<gene>
    <name evidence="11" type="primary">tyrP-A</name>
    <name evidence="11" type="ORF">NCTC12871_00403</name>
</gene>
<evidence type="ECO:0000256" key="2">
    <source>
        <dbReference type="ARBA" id="ARBA00005452"/>
    </source>
</evidence>
<feature type="transmembrane region" description="Helical" evidence="10">
    <location>
        <begin position="149"/>
        <end position="168"/>
    </location>
</feature>
<evidence type="ECO:0000256" key="7">
    <source>
        <dbReference type="ARBA" id="ARBA00022970"/>
    </source>
</evidence>
<evidence type="ECO:0000256" key="6">
    <source>
        <dbReference type="ARBA" id="ARBA00022692"/>
    </source>
</evidence>
<comment type="similarity">
    <text evidence="2 10">Belongs to the amino acid/polyamine transporter 2 family. Mtr/TnaB/TyrP permease subfamily.</text>
</comment>
<evidence type="ECO:0000313" key="12">
    <source>
        <dbReference type="Proteomes" id="UP000279799"/>
    </source>
</evidence>
<proteinExistence type="inferred from homology"/>
<evidence type="ECO:0000256" key="4">
    <source>
        <dbReference type="ARBA" id="ARBA00022475"/>
    </source>
</evidence>
<keyword evidence="5 10" id="KW-0997">Cell inner membrane</keyword>
<dbReference type="InterPro" id="IPR013059">
    <property type="entry name" value="Trp_tyr_transpt"/>
</dbReference>
<dbReference type="KEGG" id="adp:NCTC12871_00403"/>
<accession>A0A448TSK5</accession>
<organism evidence="11 12">
    <name type="scientific">Actinobacillus delphinicola</name>
    <dbReference type="NCBI Taxonomy" id="51161"/>
    <lineage>
        <taxon>Bacteria</taxon>
        <taxon>Pseudomonadati</taxon>
        <taxon>Pseudomonadota</taxon>
        <taxon>Gammaproteobacteria</taxon>
        <taxon>Pasteurellales</taxon>
        <taxon>Pasteurellaceae</taxon>
        <taxon>Actinobacillus</taxon>
    </lineage>
</organism>
<dbReference type="RefSeq" id="WP_126598515.1">
    <property type="nucleotide sequence ID" value="NZ_LR134510.1"/>
</dbReference>
<dbReference type="PROSITE" id="PS00594">
    <property type="entry name" value="AROMATIC_AA_PERMEASE_1"/>
    <property type="match status" value="1"/>
</dbReference>
<comment type="function">
    <text evidence="10">Involved in transporting aromatic amino acids across the cytoplasmic membrane.</text>
</comment>
<dbReference type="Pfam" id="PF03222">
    <property type="entry name" value="Trp_Tyr_perm"/>
    <property type="match status" value="1"/>
</dbReference>
<dbReference type="NCBIfam" id="TIGR00837">
    <property type="entry name" value="araaP"/>
    <property type="match status" value="1"/>
</dbReference>
<dbReference type="InterPro" id="IPR013061">
    <property type="entry name" value="Trp/try_permease_CS"/>
</dbReference>
<sequence length="403" mass="43252">MNKMIGSSLIVAGTTIGGGMLAMPLTSAGIGFGFTIFLLIALWALLTYSALLFVEVYQTVESDAGIGTLAEKFFGKSGRVFATSILLIFLYALVSAYISGGSAIFAGLLPHLATNTFMLQLSGVLFTLIFGGIIFLGTSTVDRVNRLILSLKFSFFALVLLLLLPNITWQNLMEIPLNNALLISASPIFFTAFGFHGSIPSLNRYLKGNTSALRLAILIGTLIPLIAYILWQFATHGVLNQSAFLQILDKDPTLNGLVVAITQSTGSQTIGIVVRLFSALALITSFLGVALGLFETLEDLFKRMKISHSRKAVGLATFVPPLAFALFFPQGFILALGYAGQMFACYAIVLPVAMAWKLRNQYPNLNYQVIGGKPALIITLIIGISIACVPFLIQAGYLPSVIG</sequence>
<keyword evidence="4 10" id="KW-1003">Cell membrane</keyword>
<feature type="transmembrane region" description="Helical" evidence="10">
    <location>
        <begin position="80"/>
        <end position="105"/>
    </location>
</feature>
<evidence type="ECO:0000256" key="1">
    <source>
        <dbReference type="ARBA" id="ARBA00004429"/>
    </source>
</evidence>
<dbReference type="GO" id="GO:0003333">
    <property type="term" value="P:amino acid transmembrane transport"/>
    <property type="evidence" value="ECO:0007669"/>
    <property type="project" value="InterPro"/>
</dbReference>
<evidence type="ECO:0000313" key="11">
    <source>
        <dbReference type="EMBL" id="VEJ08979.1"/>
    </source>
</evidence>
<keyword evidence="6 10" id="KW-0812">Transmembrane</keyword>
<dbReference type="PRINTS" id="PR00166">
    <property type="entry name" value="AROAAPRMEASE"/>
</dbReference>
<dbReference type="GO" id="GO:0015173">
    <property type="term" value="F:aromatic amino acid transmembrane transporter activity"/>
    <property type="evidence" value="ECO:0007669"/>
    <property type="project" value="UniProtKB-UniRule"/>
</dbReference>
<dbReference type="PANTHER" id="PTHR46997">
    <property type="entry name" value="LOW AFFINITY TRYPTOPHAN PERMEASE-RELATED"/>
    <property type="match status" value="1"/>
</dbReference>
<feature type="transmembrane region" description="Helical" evidence="10">
    <location>
        <begin position="117"/>
        <end position="137"/>
    </location>
</feature>
<feature type="transmembrane region" description="Helical" evidence="10">
    <location>
        <begin position="180"/>
        <end position="199"/>
    </location>
</feature>
<evidence type="ECO:0000256" key="5">
    <source>
        <dbReference type="ARBA" id="ARBA00022519"/>
    </source>
</evidence>
<dbReference type="PANTHER" id="PTHR46997:SF2">
    <property type="entry name" value="TYROSINE-SPECIFIC TRANSPORT SYSTEM"/>
    <property type="match status" value="1"/>
</dbReference>
<feature type="transmembrane region" description="Helical" evidence="10">
    <location>
        <begin position="338"/>
        <end position="356"/>
    </location>
</feature>
<evidence type="ECO:0000256" key="8">
    <source>
        <dbReference type="ARBA" id="ARBA00022989"/>
    </source>
</evidence>
<dbReference type="Proteomes" id="UP000279799">
    <property type="component" value="Chromosome"/>
</dbReference>
<keyword evidence="9 10" id="KW-0472">Membrane</keyword>
<keyword evidence="12" id="KW-1185">Reference proteome</keyword>
<evidence type="ECO:0000256" key="9">
    <source>
        <dbReference type="ARBA" id="ARBA00023136"/>
    </source>
</evidence>
<feature type="transmembrane region" description="Helical" evidence="10">
    <location>
        <begin position="313"/>
        <end position="332"/>
    </location>
</feature>
<dbReference type="OrthoDB" id="18749at2"/>
<dbReference type="AlphaFoldDB" id="A0A448TSK5"/>
<comment type="caution">
    <text evidence="10">Lacks conserved residue(s) required for the propagation of feature annotation.</text>
</comment>
<feature type="transmembrane region" description="Helical" evidence="10">
    <location>
        <begin position="211"/>
        <end position="231"/>
    </location>
</feature>
<feature type="transmembrane region" description="Helical" evidence="10">
    <location>
        <begin position="272"/>
        <end position="293"/>
    </location>
</feature>
<dbReference type="EMBL" id="LR134510">
    <property type="protein sequence ID" value="VEJ08979.1"/>
    <property type="molecule type" value="Genomic_DNA"/>
</dbReference>
<dbReference type="GO" id="GO:0005886">
    <property type="term" value="C:plasma membrane"/>
    <property type="evidence" value="ECO:0007669"/>
    <property type="project" value="UniProtKB-SubCell"/>
</dbReference>
<keyword evidence="8 10" id="KW-1133">Transmembrane helix</keyword>
<feature type="transmembrane region" description="Helical" evidence="10">
    <location>
        <begin position="376"/>
        <end position="397"/>
    </location>
</feature>
<dbReference type="PIRSF" id="PIRSF006060">
    <property type="entry name" value="AA_transporter"/>
    <property type="match status" value="1"/>
</dbReference>
<keyword evidence="3 10" id="KW-0813">Transport</keyword>
<dbReference type="Gene3D" id="1.20.1740.10">
    <property type="entry name" value="Amino acid/polyamine transporter I"/>
    <property type="match status" value="1"/>
</dbReference>
<evidence type="ECO:0000256" key="3">
    <source>
        <dbReference type="ARBA" id="ARBA00022448"/>
    </source>
</evidence>
<reference evidence="11 12" key="1">
    <citation type="submission" date="2018-12" db="EMBL/GenBank/DDBJ databases">
        <authorList>
            <consortium name="Pathogen Informatics"/>
        </authorList>
    </citation>
    <scope>NUCLEOTIDE SEQUENCE [LARGE SCALE GENOMIC DNA]</scope>
    <source>
        <strain evidence="11 12">NCTC12871</strain>
    </source>
</reference>